<keyword evidence="7" id="KW-1185">Reference proteome</keyword>
<dbReference type="Proteomes" id="UP000599578">
    <property type="component" value="Unassembled WGS sequence"/>
</dbReference>
<evidence type="ECO:0000259" key="5">
    <source>
        <dbReference type="Pfam" id="PF08501"/>
    </source>
</evidence>
<dbReference type="Gene3D" id="3.40.50.720">
    <property type="entry name" value="NAD(P)-binding Rossmann-like Domain"/>
    <property type="match status" value="1"/>
</dbReference>
<evidence type="ECO:0000256" key="4">
    <source>
        <dbReference type="ARBA" id="ARBA00023141"/>
    </source>
</evidence>
<dbReference type="PANTHER" id="PTHR21089:SF1">
    <property type="entry name" value="BIFUNCTIONAL 3-DEHYDROQUINATE DEHYDRATASE_SHIKIMATE DEHYDROGENASE, CHLOROPLASTIC"/>
    <property type="match status" value="1"/>
</dbReference>
<name>A0A917ZKU5_9GAMM</name>
<dbReference type="GO" id="GO:0019632">
    <property type="term" value="P:shikimate metabolic process"/>
    <property type="evidence" value="ECO:0007669"/>
    <property type="project" value="TreeGrafter"/>
</dbReference>
<dbReference type="GO" id="GO:0005829">
    <property type="term" value="C:cytosol"/>
    <property type="evidence" value="ECO:0007669"/>
    <property type="project" value="TreeGrafter"/>
</dbReference>
<evidence type="ECO:0000256" key="2">
    <source>
        <dbReference type="ARBA" id="ARBA00022857"/>
    </source>
</evidence>
<evidence type="ECO:0000256" key="1">
    <source>
        <dbReference type="ARBA" id="ARBA00004871"/>
    </source>
</evidence>
<keyword evidence="4" id="KW-0028">Amino-acid biosynthesis</keyword>
<dbReference type="AlphaFoldDB" id="A0A917ZKU5"/>
<dbReference type="PANTHER" id="PTHR21089">
    <property type="entry name" value="SHIKIMATE DEHYDROGENASE"/>
    <property type="match status" value="1"/>
</dbReference>
<comment type="pathway">
    <text evidence="1">Metabolic intermediate biosynthesis; chorismate biosynthesis; chorismate from D-erythrose 4-phosphate and phosphoenolpyruvate: step 4/7.</text>
</comment>
<accession>A0A917ZKU5</accession>
<dbReference type="GO" id="GO:0050661">
    <property type="term" value="F:NADP binding"/>
    <property type="evidence" value="ECO:0007669"/>
    <property type="project" value="TreeGrafter"/>
</dbReference>
<dbReference type="EMBL" id="BMLT01000009">
    <property type="protein sequence ID" value="GGO85896.1"/>
    <property type="molecule type" value="Genomic_DNA"/>
</dbReference>
<dbReference type="SUPFAM" id="SSF51735">
    <property type="entry name" value="NAD(P)-binding Rossmann-fold domains"/>
    <property type="match status" value="1"/>
</dbReference>
<keyword evidence="2" id="KW-0521">NADP</keyword>
<feature type="domain" description="Shikimate dehydrogenase substrate binding N-terminal" evidence="5">
    <location>
        <begin position="6"/>
        <end position="91"/>
    </location>
</feature>
<dbReference type="GO" id="GO:0009423">
    <property type="term" value="P:chorismate biosynthetic process"/>
    <property type="evidence" value="ECO:0007669"/>
    <property type="project" value="TreeGrafter"/>
</dbReference>
<dbReference type="InterPro" id="IPR036291">
    <property type="entry name" value="NAD(P)-bd_dom_sf"/>
</dbReference>
<dbReference type="GO" id="GO:0009073">
    <property type="term" value="P:aromatic amino acid family biosynthetic process"/>
    <property type="evidence" value="ECO:0007669"/>
    <property type="project" value="UniProtKB-KW"/>
</dbReference>
<organism evidence="6 7">
    <name type="scientific">Marinobacterium nitratireducens</name>
    <dbReference type="NCBI Taxonomy" id="518897"/>
    <lineage>
        <taxon>Bacteria</taxon>
        <taxon>Pseudomonadati</taxon>
        <taxon>Pseudomonadota</taxon>
        <taxon>Gammaproteobacteria</taxon>
        <taxon>Oceanospirillales</taxon>
        <taxon>Oceanospirillaceae</taxon>
        <taxon>Marinobacterium</taxon>
    </lineage>
</organism>
<sequence>MIKLGLIGQSIQQSRAPSLHRMLGEIYDLPLSYELHEPADASPKAFAETLAQLREQGYRGTNVTFPYKQIAVAHASTVNGAVSMVGSTNTLAFDGSVSAFNTDYTGFIRGYRGRVGDLPAGSVLLVGAGGVGRAIAFALFELGASEVKIFDLDQGSAQSLADALTATGFNASAVDRAGFEAAARVADGLVNCTPVGHYKTPGSPVPADLIGGQRWAFDAVYTPLDTEFLIRAHAQGLRIVSGFDLFIYQGLDAFEIFTGIKVEDPAPVVTRFKQEFAISSDLVD</sequence>
<dbReference type="SUPFAM" id="SSF53223">
    <property type="entry name" value="Aminoacid dehydrogenase-like, N-terminal domain"/>
    <property type="match status" value="1"/>
</dbReference>
<protein>
    <submittedName>
        <fullName evidence="6">Shikimate dehydrogenase</fullName>
    </submittedName>
</protein>
<evidence type="ECO:0000313" key="7">
    <source>
        <dbReference type="Proteomes" id="UP000599578"/>
    </source>
</evidence>
<comment type="caution">
    <text evidence="6">The sequence shown here is derived from an EMBL/GenBank/DDBJ whole genome shotgun (WGS) entry which is preliminary data.</text>
</comment>
<gene>
    <name evidence="6" type="ORF">GCM10011348_35510</name>
</gene>
<dbReference type="Pfam" id="PF08501">
    <property type="entry name" value="Shikimate_dh_N"/>
    <property type="match status" value="1"/>
</dbReference>
<keyword evidence="4" id="KW-0057">Aromatic amino acid biosynthesis</keyword>
<dbReference type="InterPro" id="IPR046346">
    <property type="entry name" value="Aminoacid_DH-like_N_sf"/>
</dbReference>
<dbReference type="RefSeq" id="WP_188861943.1">
    <property type="nucleotide sequence ID" value="NZ_BMLT01000009.1"/>
</dbReference>
<dbReference type="CDD" id="cd01065">
    <property type="entry name" value="NAD_bind_Shikimate_DH"/>
    <property type="match status" value="1"/>
</dbReference>
<evidence type="ECO:0000313" key="6">
    <source>
        <dbReference type="EMBL" id="GGO85896.1"/>
    </source>
</evidence>
<dbReference type="InterPro" id="IPR013708">
    <property type="entry name" value="Shikimate_DH-bd_N"/>
</dbReference>
<dbReference type="InterPro" id="IPR022893">
    <property type="entry name" value="Shikimate_DH_fam"/>
</dbReference>
<evidence type="ECO:0000256" key="3">
    <source>
        <dbReference type="ARBA" id="ARBA00023002"/>
    </source>
</evidence>
<dbReference type="Gene3D" id="3.40.50.10860">
    <property type="entry name" value="Leucine Dehydrogenase, chain A, domain 1"/>
    <property type="match status" value="1"/>
</dbReference>
<proteinExistence type="predicted"/>
<dbReference type="GO" id="GO:0004764">
    <property type="term" value="F:shikimate 3-dehydrogenase (NADP+) activity"/>
    <property type="evidence" value="ECO:0007669"/>
    <property type="project" value="InterPro"/>
</dbReference>
<reference evidence="6 7" key="1">
    <citation type="journal article" date="2014" name="Int. J. Syst. Evol. Microbiol.">
        <title>Complete genome sequence of Corynebacterium casei LMG S-19264T (=DSM 44701T), isolated from a smear-ripened cheese.</title>
        <authorList>
            <consortium name="US DOE Joint Genome Institute (JGI-PGF)"/>
            <person name="Walter F."/>
            <person name="Albersmeier A."/>
            <person name="Kalinowski J."/>
            <person name="Ruckert C."/>
        </authorList>
    </citation>
    <scope>NUCLEOTIDE SEQUENCE [LARGE SCALE GENOMIC DNA]</scope>
    <source>
        <strain evidence="6 7">CGMCC 1.7286</strain>
    </source>
</reference>
<keyword evidence="3" id="KW-0560">Oxidoreductase</keyword>